<evidence type="ECO:0000256" key="6">
    <source>
        <dbReference type="ARBA" id="ARBA00023136"/>
    </source>
</evidence>
<dbReference type="AlphaFoldDB" id="A0AA89BH49"/>
<dbReference type="EMBL" id="JAVXUP010000023">
    <property type="protein sequence ID" value="KAK3042165.1"/>
    <property type="molecule type" value="Genomic_DNA"/>
</dbReference>
<comment type="caution">
    <text evidence="9">The sequence shown here is derived from an EMBL/GenBank/DDBJ whole genome shotgun (WGS) entry which is preliminary data.</text>
</comment>
<sequence length="365" mass="40507">MKKQAEESESRPDNRATMKATTLTPLSSVKSTTTTTDGGGSCSSRLGCRRDANCKCDVCLDSINATLDLIPTSYNKSSITKFSATKPVSRSPVSFNILEFSPPEMGSRRIPVSPPFSFTTRVGILERMKMKKRNLGLGVVMMRLVLVVSLVLLADFGGSGVVGRVLRPKLSPDLVRNVGAKSWVLPNLNGKMKYLEKELQGLVGGKVSNSSSLDPKWQVVQDGLLLNSRCTLYKSAVEEVSVWGWPLQTAGLLTAEFSSRSLTILSGRVTEWTNGEARYLIRKANSSWAQGKWSASSVHFDRNTWILEYRRSSVLENARLFSAVLQFLKFRMIREVQKMKQEFWLLSAFGKENIDLTEDSFGVPT</sequence>
<evidence type="ECO:0000256" key="1">
    <source>
        <dbReference type="ARBA" id="ARBA00004586"/>
    </source>
</evidence>
<keyword evidence="10" id="KW-1185">Reference proteome</keyword>
<feature type="transmembrane region" description="Helical" evidence="8">
    <location>
        <begin position="135"/>
        <end position="154"/>
    </location>
</feature>
<protein>
    <submittedName>
        <fullName evidence="9">Uncharacterized protein</fullName>
    </submittedName>
</protein>
<evidence type="ECO:0000256" key="5">
    <source>
        <dbReference type="ARBA" id="ARBA00022989"/>
    </source>
</evidence>
<evidence type="ECO:0000313" key="9">
    <source>
        <dbReference type="EMBL" id="KAK3042165.1"/>
    </source>
</evidence>
<accession>A0AA89BH49</accession>
<keyword evidence="4" id="KW-0256">Endoplasmic reticulum</keyword>
<feature type="region of interest" description="Disordered" evidence="7">
    <location>
        <begin position="1"/>
        <end position="43"/>
    </location>
</feature>
<evidence type="ECO:0000256" key="7">
    <source>
        <dbReference type="SAM" id="MobiDB-lite"/>
    </source>
</evidence>
<keyword evidence="5 8" id="KW-1133">Transmembrane helix</keyword>
<keyword evidence="6 8" id="KW-0472">Membrane</keyword>
<evidence type="ECO:0000256" key="2">
    <source>
        <dbReference type="ARBA" id="ARBA00007141"/>
    </source>
</evidence>
<keyword evidence="3 8" id="KW-0812">Transmembrane</keyword>
<comment type="subcellular location">
    <subcellularLocation>
        <location evidence="1">Endoplasmic reticulum membrane</location>
    </subcellularLocation>
</comment>
<dbReference type="PANTHER" id="PTHR10868:SF1">
    <property type="entry name" value="SIGMA NON-OPIOID INTRACELLULAR RECEPTOR 1"/>
    <property type="match status" value="1"/>
</dbReference>
<dbReference type="Pfam" id="PF04622">
    <property type="entry name" value="ERG2_Sigma1R"/>
    <property type="match status" value="1"/>
</dbReference>
<proteinExistence type="inferred from homology"/>
<feature type="compositionally biased region" description="Basic and acidic residues" evidence="7">
    <location>
        <begin position="1"/>
        <end position="16"/>
    </location>
</feature>
<dbReference type="Proteomes" id="UP001188597">
    <property type="component" value="Unassembled WGS sequence"/>
</dbReference>
<evidence type="ECO:0000256" key="3">
    <source>
        <dbReference type="ARBA" id="ARBA00022692"/>
    </source>
</evidence>
<name>A0AA89BH49_9ASTE</name>
<gene>
    <name evidence="9" type="ORF">RJ639_001285</name>
</gene>
<organism evidence="9 10">
    <name type="scientific">Escallonia herrerae</name>
    <dbReference type="NCBI Taxonomy" id="1293975"/>
    <lineage>
        <taxon>Eukaryota</taxon>
        <taxon>Viridiplantae</taxon>
        <taxon>Streptophyta</taxon>
        <taxon>Embryophyta</taxon>
        <taxon>Tracheophyta</taxon>
        <taxon>Spermatophyta</taxon>
        <taxon>Magnoliopsida</taxon>
        <taxon>eudicotyledons</taxon>
        <taxon>Gunneridae</taxon>
        <taxon>Pentapetalae</taxon>
        <taxon>asterids</taxon>
        <taxon>campanulids</taxon>
        <taxon>Escalloniales</taxon>
        <taxon>Escalloniaceae</taxon>
        <taxon>Escallonia</taxon>
    </lineage>
</organism>
<evidence type="ECO:0000313" key="10">
    <source>
        <dbReference type="Proteomes" id="UP001188597"/>
    </source>
</evidence>
<evidence type="ECO:0000256" key="8">
    <source>
        <dbReference type="SAM" id="Phobius"/>
    </source>
</evidence>
<dbReference type="InterPro" id="IPR006716">
    <property type="entry name" value="ERG2_sigma1_rcpt-like"/>
</dbReference>
<dbReference type="PANTHER" id="PTHR10868">
    <property type="entry name" value="SIGMA 1-TYPE OPIOID RECEPTOR-RELATED"/>
    <property type="match status" value="1"/>
</dbReference>
<comment type="similarity">
    <text evidence="2">Belongs to the ERG2 family.</text>
</comment>
<feature type="compositionally biased region" description="Low complexity" evidence="7">
    <location>
        <begin position="21"/>
        <end position="43"/>
    </location>
</feature>
<dbReference type="GO" id="GO:0005789">
    <property type="term" value="C:endoplasmic reticulum membrane"/>
    <property type="evidence" value="ECO:0007669"/>
    <property type="project" value="UniProtKB-SubCell"/>
</dbReference>
<reference evidence="9" key="1">
    <citation type="submission" date="2022-12" db="EMBL/GenBank/DDBJ databases">
        <title>Draft genome assemblies for two species of Escallonia (Escalloniales).</title>
        <authorList>
            <person name="Chanderbali A."/>
            <person name="Dervinis C."/>
            <person name="Anghel I."/>
            <person name="Soltis D."/>
            <person name="Soltis P."/>
            <person name="Zapata F."/>
        </authorList>
    </citation>
    <scope>NUCLEOTIDE SEQUENCE</scope>
    <source>
        <strain evidence="9">UCBG64.0493</strain>
        <tissue evidence="9">Leaf</tissue>
    </source>
</reference>
<evidence type="ECO:0000256" key="4">
    <source>
        <dbReference type="ARBA" id="ARBA00022824"/>
    </source>
</evidence>